<dbReference type="AlphaFoldDB" id="A0A381QPL4"/>
<dbReference type="NCBIfam" id="TIGR03026">
    <property type="entry name" value="NDP-sugDHase"/>
    <property type="match status" value="1"/>
</dbReference>
<dbReference type="Pfam" id="PF03720">
    <property type="entry name" value="UDPG_MGDP_dh_C"/>
    <property type="match status" value="1"/>
</dbReference>
<dbReference type="PANTHER" id="PTHR43491:SF1">
    <property type="entry name" value="UDP-N-ACETYL-D-MANNOSAMINE DEHYDROGENASE"/>
    <property type="match status" value="1"/>
</dbReference>
<dbReference type="EMBL" id="UINC01001439">
    <property type="protein sequence ID" value="SUZ80758.1"/>
    <property type="molecule type" value="Genomic_DNA"/>
</dbReference>
<dbReference type="SUPFAM" id="SSF51735">
    <property type="entry name" value="NAD(P)-binding Rossmann-fold domains"/>
    <property type="match status" value="1"/>
</dbReference>
<sequence length="453" mass="48180">MADTASNDALDHFRSGDLTVGVVGLGYVGLPLSVEIARAGLCAVGFDINPEVVDGINCGASHIKDVTHVELTEALAAGRLEATTDMARLAECDAISISVPTPLSKTQDPDVSFVIAASEAVAAALRPGQLVVLESTTYPGTTREVLLPALEGTGLKVGKDFFLCFSPERVDPGNQEWKTKNTPKVIGGVTPACTEVGLAVYERFIDTMVAVSSTETAEMVKILENTFRAVNIALVNEVALIADRLDVDVWEVIEAASTKPFGFMKFTPGPGLGGHCIPVDPHYLAWKMRTLNYRTRFIELASEINAEMPEFVVGKVRAALNARQKAVSGARILVLGVAYKRDVDDVRESPALDIIGLLAADGAHVEYHDPFVPELAEDGAHMSSVALTDQALAEADAVVIVTDHTDIDYARVLEQAAVLVDARHVVAALLDGSGSQVDRRGSRMGAWIVKGGP</sequence>
<dbReference type="InterPro" id="IPR017476">
    <property type="entry name" value="UDP-Glc/GDP-Man"/>
</dbReference>
<dbReference type="InterPro" id="IPR014026">
    <property type="entry name" value="UDP-Glc/GDP-Man_DH_dimer"/>
</dbReference>
<dbReference type="SUPFAM" id="SSF52413">
    <property type="entry name" value="UDP-glucose/GDP-mannose dehydrogenase C-terminal domain"/>
    <property type="match status" value="1"/>
</dbReference>
<dbReference type="InterPro" id="IPR001732">
    <property type="entry name" value="UDP-Glc/GDP-Man_DH_N"/>
</dbReference>
<dbReference type="GO" id="GO:0016628">
    <property type="term" value="F:oxidoreductase activity, acting on the CH-CH group of donors, NAD or NADP as acceptor"/>
    <property type="evidence" value="ECO:0007669"/>
    <property type="project" value="InterPro"/>
</dbReference>
<dbReference type="GO" id="GO:0016616">
    <property type="term" value="F:oxidoreductase activity, acting on the CH-OH group of donors, NAD or NADP as acceptor"/>
    <property type="evidence" value="ECO:0007669"/>
    <property type="project" value="InterPro"/>
</dbReference>
<dbReference type="InterPro" id="IPR008927">
    <property type="entry name" value="6-PGluconate_DH-like_C_sf"/>
</dbReference>
<name>A0A381QPL4_9ZZZZ</name>
<dbReference type="GO" id="GO:0051287">
    <property type="term" value="F:NAD binding"/>
    <property type="evidence" value="ECO:0007669"/>
    <property type="project" value="InterPro"/>
</dbReference>
<dbReference type="InterPro" id="IPR036291">
    <property type="entry name" value="NAD(P)-bd_dom_sf"/>
</dbReference>
<dbReference type="Pfam" id="PF03721">
    <property type="entry name" value="UDPG_MGDP_dh_N"/>
    <property type="match status" value="1"/>
</dbReference>
<dbReference type="SMART" id="SM00984">
    <property type="entry name" value="UDPG_MGDP_dh_C"/>
    <property type="match status" value="1"/>
</dbReference>
<dbReference type="PIRSF" id="PIRSF000124">
    <property type="entry name" value="UDPglc_GDPman_dh"/>
    <property type="match status" value="1"/>
</dbReference>
<dbReference type="InterPro" id="IPR014027">
    <property type="entry name" value="UDP-Glc/GDP-Man_DH_C"/>
</dbReference>
<dbReference type="Gene3D" id="3.40.50.720">
    <property type="entry name" value="NAD(P)-binding Rossmann-like Domain"/>
    <property type="match status" value="2"/>
</dbReference>
<evidence type="ECO:0000313" key="4">
    <source>
        <dbReference type="EMBL" id="SUZ80758.1"/>
    </source>
</evidence>
<dbReference type="InterPro" id="IPR036220">
    <property type="entry name" value="UDP-Glc/GDP-Man_DH_C_sf"/>
</dbReference>
<accession>A0A381QPL4</accession>
<feature type="domain" description="UDP-glucose/GDP-mannose dehydrogenase C-terminal" evidence="3">
    <location>
        <begin position="333"/>
        <end position="428"/>
    </location>
</feature>
<dbReference type="PIRSF" id="PIRSF500136">
    <property type="entry name" value="UDP_ManNAc_DH"/>
    <property type="match status" value="1"/>
</dbReference>
<dbReference type="PANTHER" id="PTHR43491">
    <property type="entry name" value="UDP-N-ACETYL-D-MANNOSAMINE DEHYDROGENASE"/>
    <property type="match status" value="1"/>
</dbReference>
<keyword evidence="1" id="KW-0560">Oxidoreductase</keyword>
<evidence type="ECO:0000256" key="2">
    <source>
        <dbReference type="ARBA" id="ARBA00023027"/>
    </source>
</evidence>
<evidence type="ECO:0000256" key="1">
    <source>
        <dbReference type="ARBA" id="ARBA00023002"/>
    </source>
</evidence>
<dbReference type="SUPFAM" id="SSF48179">
    <property type="entry name" value="6-phosphogluconate dehydrogenase C-terminal domain-like"/>
    <property type="match status" value="1"/>
</dbReference>
<proteinExistence type="predicted"/>
<dbReference type="InterPro" id="IPR028359">
    <property type="entry name" value="UDP_ManNAc/GlcNAc_DH"/>
</dbReference>
<gene>
    <name evidence="4" type="ORF">METZ01_LOCUS33612</name>
</gene>
<reference evidence="4" key="1">
    <citation type="submission" date="2018-05" db="EMBL/GenBank/DDBJ databases">
        <authorList>
            <person name="Lanie J.A."/>
            <person name="Ng W.-L."/>
            <person name="Kazmierczak K.M."/>
            <person name="Andrzejewski T.M."/>
            <person name="Davidsen T.M."/>
            <person name="Wayne K.J."/>
            <person name="Tettelin H."/>
            <person name="Glass J.I."/>
            <person name="Rusch D."/>
            <person name="Podicherti R."/>
            <person name="Tsui H.-C.T."/>
            <person name="Winkler M.E."/>
        </authorList>
    </citation>
    <scope>NUCLEOTIDE SEQUENCE</scope>
</reference>
<keyword evidence="2" id="KW-0520">NAD</keyword>
<organism evidence="4">
    <name type="scientific">marine metagenome</name>
    <dbReference type="NCBI Taxonomy" id="408172"/>
    <lineage>
        <taxon>unclassified sequences</taxon>
        <taxon>metagenomes</taxon>
        <taxon>ecological metagenomes</taxon>
    </lineage>
</organism>
<dbReference type="Pfam" id="PF00984">
    <property type="entry name" value="UDPG_MGDP_dh"/>
    <property type="match status" value="1"/>
</dbReference>
<dbReference type="GO" id="GO:0000271">
    <property type="term" value="P:polysaccharide biosynthetic process"/>
    <property type="evidence" value="ECO:0007669"/>
    <property type="project" value="InterPro"/>
</dbReference>
<protein>
    <recommendedName>
        <fullName evidence="3">UDP-glucose/GDP-mannose dehydrogenase C-terminal domain-containing protein</fullName>
    </recommendedName>
</protein>
<evidence type="ECO:0000259" key="3">
    <source>
        <dbReference type="SMART" id="SM00984"/>
    </source>
</evidence>